<dbReference type="RefSeq" id="WP_074462150.1">
    <property type="nucleotide sequence ID" value="NZ_FMUR01000008.1"/>
</dbReference>
<dbReference type="Proteomes" id="UP000183047">
    <property type="component" value="Unassembled WGS sequence"/>
</dbReference>
<dbReference type="InterPro" id="IPR018647">
    <property type="entry name" value="SLFN_3-like_DNA/RNA_helicase"/>
</dbReference>
<feature type="domain" description="GIY-YIG" evidence="1">
    <location>
        <begin position="32"/>
        <end position="104"/>
    </location>
</feature>
<dbReference type="CDD" id="cd10439">
    <property type="entry name" value="GIY-YIG_COG3410"/>
    <property type="match status" value="1"/>
</dbReference>
<evidence type="ECO:0000259" key="1">
    <source>
        <dbReference type="PROSITE" id="PS50164"/>
    </source>
</evidence>
<evidence type="ECO:0000313" key="3">
    <source>
        <dbReference type="Proteomes" id="UP000183047"/>
    </source>
</evidence>
<evidence type="ECO:0000313" key="2">
    <source>
        <dbReference type="EMBL" id="SCY13625.1"/>
    </source>
</evidence>
<name>A0A1G5DFY7_9FIRM</name>
<dbReference type="Pfam" id="PF01541">
    <property type="entry name" value="GIY-YIG"/>
    <property type="match status" value="1"/>
</dbReference>
<dbReference type="InterPro" id="IPR035901">
    <property type="entry name" value="GIY-YIG_endonuc_sf"/>
</dbReference>
<gene>
    <name evidence="2" type="ORF">SAMN02910451_01512</name>
</gene>
<dbReference type="InterPro" id="IPR027417">
    <property type="entry name" value="P-loop_NTPase"/>
</dbReference>
<dbReference type="EMBL" id="FMUR01000008">
    <property type="protein sequence ID" value="SCY13625.1"/>
    <property type="molecule type" value="Genomic_DNA"/>
</dbReference>
<protein>
    <recommendedName>
        <fullName evidence="1">GIY-YIG domain-containing protein</fullName>
    </recommendedName>
</protein>
<proteinExistence type="predicted"/>
<keyword evidence="3" id="KW-1185">Reference proteome</keyword>
<dbReference type="SUPFAM" id="SSF52540">
    <property type="entry name" value="P-loop containing nucleoside triphosphate hydrolases"/>
    <property type="match status" value="1"/>
</dbReference>
<accession>A0A1G5DFY7</accession>
<sequence>MTTSDQTQEILYVISNHKFPSDNYGNDDFLSNWPMLYILENGKKIYIGESTNVSERMKQHYNNHEKREFKQVHFIYSERFNQSATFDYESKLIQFVSADGKFIITNKNDGIANKNYFRKSDYDDTFEQLWNELINHHLADHSLEWIKNSEFYKYSPFKELNKDQKKLADEIITEIREDKNAPIVVEGRPGTGKTIVAVYLMKYLRDYQDEKTHEYPFREKKMGIIIPQTSLRATLKNLFKKIEGLAAKDVMGASEAVNGGSWDILFVDEAQKLQVRRSIVGYQAHDNNNTKLGLPKDATELDWVLKIAKTPVFFFDPDQLSGPSGTPLEVFKNKVKHRLGIKNRMIAYAKHYLKMQMRVAGGEEYINYVNDILHDACISRQTFSNYDFKIFTKFEDFNKQLYIKEKELELCRMLAGYAWEWKTKNDKTAYDIEIDGIGKRWNHCLNNWINSEGALDEVGCIHTSAGYDLNYGFIILGKDIRYDETAKKIYVDRSSYFDKRGKQSATDEELNEYIRNIYYVLMTRGIKGTYLYVCDDALREYFLNYVERF</sequence>
<dbReference type="Gene3D" id="3.40.50.300">
    <property type="entry name" value="P-loop containing nucleotide triphosphate hydrolases"/>
    <property type="match status" value="1"/>
</dbReference>
<dbReference type="SUPFAM" id="SSF82771">
    <property type="entry name" value="GIY-YIG endonuclease"/>
    <property type="match status" value="1"/>
</dbReference>
<reference evidence="3" key="1">
    <citation type="submission" date="2016-10" db="EMBL/GenBank/DDBJ databases">
        <authorList>
            <person name="Varghese N."/>
            <person name="Submissions S."/>
        </authorList>
    </citation>
    <scope>NUCLEOTIDE SEQUENCE [LARGE SCALE GENOMIC DNA]</scope>
    <source>
        <strain evidence="3">XBD2006</strain>
    </source>
</reference>
<dbReference type="Pfam" id="PF09848">
    <property type="entry name" value="SLFN-g3_helicase"/>
    <property type="match status" value="1"/>
</dbReference>
<organism evidence="2 3">
    <name type="scientific">Butyrivibrio hungatei</name>
    <dbReference type="NCBI Taxonomy" id="185008"/>
    <lineage>
        <taxon>Bacteria</taxon>
        <taxon>Bacillati</taxon>
        <taxon>Bacillota</taxon>
        <taxon>Clostridia</taxon>
        <taxon>Lachnospirales</taxon>
        <taxon>Lachnospiraceae</taxon>
        <taxon>Butyrivibrio</taxon>
    </lineage>
</organism>
<dbReference type="InterPro" id="IPR000305">
    <property type="entry name" value="GIY-YIG_endonuc"/>
</dbReference>
<dbReference type="OrthoDB" id="3193269at2"/>
<dbReference type="PROSITE" id="PS50164">
    <property type="entry name" value="GIY_YIG"/>
    <property type="match status" value="1"/>
</dbReference>
<dbReference type="AlphaFoldDB" id="A0A1G5DFY7"/>